<accession>K0JJ05</accession>
<keyword evidence="4" id="KW-0408">Iron</keyword>
<dbReference type="InterPro" id="IPR007197">
    <property type="entry name" value="rSAM"/>
</dbReference>
<name>K0JJ05_BRAPL</name>
<dbReference type="CDD" id="cd01335">
    <property type="entry name" value="Radical_SAM"/>
    <property type="match status" value="1"/>
</dbReference>
<organism evidence="7 8">
    <name type="scientific">Brachyspira pilosicoli WesB</name>
    <dbReference type="NCBI Taxonomy" id="1161918"/>
    <lineage>
        <taxon>Bacteria</taxon>
        <taxon>Pseudomonadati</taxon>
        <taxon>Spirochaetota</taxon>
        <taxon>Spirochaetia</taxon>
        <taxon>Brachyspirales</taxon>
        <taxon>Brachyspiraceae</taxon>
        <taxon>Brachyspira</taxon>
    </lineage>
</organism>
<dbReference type="AlphaFoldDB" id="K0JJ05"/>
<dbReference type="EMBL" id="HE793032">
    <property type="protein sequence ID" value="CCG56889.1"/>
    <property type="molecule type" value="Genomic_DNA"/>
</dbReference>
<dbReference type="Proteomes" id="UP000003759">
    <property type="component" value="Chromosome"/>
</dbReference>
<dbReference type="SUPFAM" id="SSF102114">
    <property type="entry name" value="Radical SAM enzymes"/>
    <property type="match status" value="1"/>
</dbReference>
<dbReference type="GO" id="GO:0046872">
    <property type="term" value="F:metal ion binding"/>
    <property type="evidence" value="ECO:0007669"/>
    <property type="project" value="UniProtKB-KW"/>
</dbReference>
<keyword evidence="2" id="KW-0949">S-adenosyl-L-methionine</keyword>
<evidence type="ECO:0000259" key="6">
    <source>
        <dbReference type="PROSITE" id="PS51918"/>
    </source>
</evidence>
<dbReference type="InterPro" id="IPR013785">
    <property type="entry name" value="Aldolase_TIM"/>
</dbReference>
<evidence type="ECO:0000313" key="7">
    <source>
        <dbReference type="EMBL" id="CCG56889.1"/>
    </source>
</evidence>
<proteinExistence type="predicted"/>
<dbReference type="PANTHER" id="PTHR11228:SF7">
    <property type="entry name" value="PQQA PEPTIDE CYCLASE"/>
    <property type="match status" value="1"/>
</dbReference>
<dbReference type="PATRIC" id="fig|1161918.5.peg.730"/>
<dbReference type="HOGENOM" id="CLU_599460_0_0_12"/>
<dbReference type="GO" id="GO:0016740">
    <property type="term" value="F:transferase activity"/>
    <property type="evidence" value="ECO:0007669"/>
    <property type="project" value="UniProtKB-KW"/>
</dbReference>
<reference evidence="7 8" key="1">
    <citation type="journal article" date="2012" name="BMC Genomics">
        <title>Comparative genomics of Brachyspira pilosicoli strains: genome rearrangements, reductions and correlation of genetic compliment with phenotypic diversity.</title>
        <authorList>
            <person name="Mappley L.J."/>
            <person name="Black M.L."/>
            <person name="Abuoun M."/>
            <person name="Darby A.C."/>
            <person name="Woodward M.J."/>
            <person name="Parkhill J."/>
            <person name="Turner A.K."/>
            <person name="Bellgard M.I."/>
            <person name="La T."/>
            <person name="Phillips N.D."/>
            <person name="La Ragione R.M."/>
            <person name="Hampson D.J."/>
        </authorList>
    </citation>
    <scope>NUCLEOTIDE SEQUENCE [LARGE SCALE GENOMIC DNA]</scope>
    <source>
        <strain evidence="7">WesB</strain>
    </source>
</reference>
<dbReference type="Gene3D" id="3.20.20.70">
    <property type="entry name" value="Aldolase class I"/>
    <property type="match status" value="1"/>
</dbReference>
<evidence type="ECO:0000256" key="4">
    <source>
        <dbReference type="ARBA" id="ARBA00023004"/>
    </source>
</evidence>
<evidence type="ECO:0000313" key="8">
    <source>
        <dbReference type="Proteomes" id="UP000003759"/>
    </source>
</evidence>
<dbReference type="SFLD" id="SFLDS00029">
    <property type="entry name" value="Radical_SAM"/>
    <property type="match status" value="1"/>
</dbReference>
<dbReference type="Pfam" id="PF04055">
    <property type="entry name" value="Radical_SAM"/>
    <property type="match status" value="1"/>
</dbReference>
<dbReference type="PROSITE" id="PS51918">
    <property type="entry name" value="RADICAL_SAM"/>
    <property type="match status" value="1"/>
</dbReference>
<comment type="cofactor">
    <cofactor evidence="1">
        <name>[4Fe-4S] cluster</name>
        <dbReference type="ChEBI" id="CHEBI:49883"/>
    </cofactor>
</comment>
<keyword evidence="5" id="KW-0411">Iron-sulfur</keyword>
<dbReference type="InterPro" id="IPR058240">
    <property type="entry name" value="rSAM_sf"/>
</dbReference>
<protein>
    <submittedName>
        <fullName evidence="7">Glycosyl transferase family 2</fullName>
    </submittedName>
</protein>
<dbReference type="RefSeq" id="WP_014933177.1">
    <property type="nucleotide sequence ID" value="NC_018604.1"/>
</dbReference>
<keyword evidence="3" id="KW-0479">Metal-binding</keyword>
<dbReference type="InterPro" id="IPR050377">
    <property type="entry name" value="Radical_SAM_PqqE_MftC-like"/>
</dbReference>
<dbReference type="PANTHER" id="PTHR11228">
    <property type="entry name" value="RADICAL SAM DOMAIN PROTEIN"/>
    <property type="match status" value="1"/>
</dbReference>
<evidence type="ECO:0000256" key="3">
    <source>
        <dbReference type="ARBA" id="ARBA00022723"/>
    </source>
</evidence>
<sequence length="435" mass="51819">MNIIDYNDKISEIKMDDIIFQGSDIDDYNFLEINWQLLKGCNYKCSYCFGQELLSKDFIPLEKLKLAVDKIFQIEKEYYTFTLLGGEPTYHPDFLELIKYIYSFTNKNISILVVSNASRNVEYFEKLLQCVGNNKFDMMFSVHFEYADIEHVKEIIFLFNKYKKNIRIHFMLHPNYQEKIKSYFDKIIELKKDYNFIFELIELSEPPNFNKIDSRYTKDFFEWIDNSKKIIDDIAKNSDFNLFPNSYFLDKNGNNMHIRHTLSVRNNLNVFKGFYCCAGVSLISIEPNGNYRGAVCSEFPIVGNIYDNEDINWIKLINIKKCNLDRCGCITNDRCNKYRNINNAKIYILECRKKYLNLFVLSLLNRFDEDMENINKDIKSLDSKTMVLDSKIFHVNHCIDIIINTIAWWIPFKNWRESFRGKFKVRPDQTRPDQT</sequence>
<evidence type="ECO:0000256" key="5">
    <source>
        <dbReference type="ARBA" id="ARBA00023014"/>
    </source>
</evidence>
<feature type="domain" description="Radical SAM core" evidence="6">
    <location>
        <begin position="23"/>
        <end position="235"/>
    </location>
</feature>
<dbReference type="OrthoDB" id="9810775at2"/>
<evidence type="ECO:0000256" key="2">
    <source>
        <dbReference type="ARBA" id="ARBA00022691"/>
    </source>
</evidence>
<keyword evidence="7" id="KW-0808">Transferase</keyword>
<dbReference type="KEGG" id="bpw:WESB_1421"/>
<dbReference type="GO" id="GO:0051536">
    <property type="term" value="F:iron-sulfur cluster binding"/>
    <property type="evidence" value="ECO:0007669"/>
    <property type="project" value="UniProtKB-KW"/>
</dbReference>
<evidence type="ECO:0000256" key="1">
    <source>
        <dbReference type="ARBA" id="ARBA00001966"/>
    </source>
</evidence>
<gene>
    <name evidence="7" type="ORF">WESB_1421</name>
</gene>